<dbReference type="EMBL" id="MN740528">
    <property type="protein sequence ID" value="QHU31505.1"/>
    <property type="molecule type" value="Genomic_DNA"/>
</dbReference>
<proteinExistence type="predicted"/>
<accession>A0A6C0LNC5</accession>
<organism evidence="1">
    <name type="scientific">viral metagenome</name>
    <dbReference type="NCBI Taxonomy" id="1070528"/>
    <lineage>
        <taxon>unclassified sequences</taxon>
        <taxon>metagenomes</taxon>
        <taxon>organismal metagenomes</taxon>
    </lineage>
</organism>
<dbReference type="AlphaFoldDB" id="A0A6C0LNC5"/>
<reference evidence="1" key="1">
    <citation type="journal article" date="2020" name="Nature">
        <title>Giant virus diversity and host interactions through global metagenomics.</title>
        <authorList>
            <person name="Schulz F."/>
            <person name="Roux S."/>
            <person name="Paez-Espino D."/>
            <person name="Jungbluth S."/>
            <person name="Walsh D.A."/>
            <person name="Denef V.J."/>
            <person name="McMahon K.D."/>
            <person name="Konstantinidis K.T."/>
            <person name="Eloe-Fadrosh E.A."/>
            <person name="Kyrpides N.C."/>
            <person name="Woyke T."/>
        </authorList>
    </citation>
    <scope>NUCLEOTIDE SEQUENCE</scope>
    <source>
        <strain evidence="1">GVMAG-M-3300027963-21</strain>
    </source>
</reference>
<sequence>MPRLYIYHASYHMDTYTFDTQMEAKTKELLAIYEEKMNKTPKNKKVISDPSALDFHSKKLIRQINATLDHKLKSSAAYKKKCEQELSNTTPQP</sequence>
<evidence type="ECO:0000313" key="1">
    <source>
        <dbReference type="EMBL" id="QHU31505.1"/>
    </source>
</evidence>
<name>A0A6C0LNC5_9ZZZZ</name>
<protein>
    <submittedName>
        <fullName evidence="1">Uncharacterized protein</fullName>
    </submittedName>
</protein>